<accession>A0A975G444</accession>
<dbReference type="Pfam" id="PF26061">
    <property type="entry name" value="DUF8021"/>
    <property type="match status" value="1"/>
</dbReference>
<organism evidence="2 3">
    <name type="scientific">Phenylobacterium montanum</name>
    <dbReference type="NCBI Taxonomy" id="2823693"/>
    <lineage>
        <taxon>Bacteria</taxon>
        <taxon>Pseudomonadati</taxon>
        <taxon>Pseudomonadota</taxon>
        <taxon>Alphaproteobacteria</taxon>
        <taxon>Caulobacterales</taxon>
        <taxon>Caulobacteraceae</taxon>
        <taxon>Phenylobacterium</taxon>
    </lineage>
</organism>
<evidence type="ECO:0000259" key="1">
    <source>
        <dbReference type="Pfam" id="PF26061"/>
    </source>
</evidence>
<dbReference type="InterPro" id="IPR058334">
    <property type="entry name" value="DUF8021"/>
</dbReference>
<protein>
    <recommendedName>
        <fullName evidence="1">DUF8021 domain-containing protein</fullName>
    </recommendedName>
</protein>
<dbReference type="RefSeq" id="WP_211940255.1">
    <property type="nucleotide sequence ID" value="NZ_CP073078.1"/>
</dbReference>
<sequence length="273" mass="29714">MILSGFAGAEDTALRRLADRYLESVVRRDPTYAPLAPAARASLNAKPVPTDVLPEVIDFPALQIFMDSDQGGVVMLGVAMGTEGPRPYAVRLQVQDGRISEVETLLSSVTKGHFADVDQLFRPDVLYDAPVPPVRAVDRDRLRAIADSYWTGLQESDGSIPPFAYRCERFDNGKKITNNLSILLSPEAAVLTCASSLTATRPARPSPRSRRFPVLDVGLGVAASLVLVDFGPNTLGFPPMTHYMMAIFKVVDGEIRCIDEISEKLPFGAPSPW</sequence>
<dbReference type="AlphaFoldDB" id="A0A975G444"/>
<dbReference type="EMBL" id="CP073078">
    <property type="protein sequence ID" value="QUD90204.1"/>
    <property type="molecule type" value="Genomic_DNA"/>
</dbReference>
<feature type="domain" description="DUF8021" evidence="1">
    <location>
        <begin position="137"/>
        <end position="261"/>
    </location>
</feature>
<evidence type="ECO:0000313" key="2">
    <source>
        <dbReference type="EMBL" id="QUD90204.1"/>
    </source>
</evidence>
<keyword evidence="3" id="KW-1185">Reference proteome</keyword>
<dbReference type="Proteomes" id="UP000676409">
    <property type="component" value="Chromosome"/>
</dbReference>
<gene>
    <name evidence="2" type="ORF">KCG34_10245</name>
</gene>
<name>A0A975G444_9CAUL</name>
<dbReference type="KEGG" id="caul:KCG34_10245"/>
<proteinExistence type="predicted"/>
<evidence type="ECO:0000313" key="3">
    <source>
        <dbReference type="Proteomes" id="UP000676409"/>
    </source>
</evidence>
<reference evidence="2" key="1">
    <citation type="submission" date="2021-04" db="EMBL/GenBank/DDBJ databases">
        <title>The complete genome sequence of Caulobacter sp. S6.</title>
        <authorList>
            <person name="Tang Y."/>
            <person name="Ouyang W."/>
            <person name="Liu Q."/>
            <person name="Huang B."/>
            <person name="Guo Z."/>
            <person name="Lei P."/>
        </authorList>
    </citation>
    <scope>NUCLEOTIDE SEQUENCE</scope>
    <source>
        <strain evidence="2">S6</strain>
    </source>
</reference>